<reference evidence="1" key="1">
    <citation type="submission" date="2014-05" db="EMBL/GenBank/DDBJ databases">
        <title>The transcriptome of the halophilic microalga Tetraselmis sp. GSL018 isolated from the Great Salt Lake, Utah.</title>
        <authorList>
            <person name="Jinkerson R.E."/>
            <person name="D'Adamo S."/>
            <person name="Posewitz M.C."/>
        </authorList>
    </citation>
    <scope>NUCLEOTIDE SEQUENCE</scope>
    <source>
        <strain evidence="1">GSL018</strain>
    </source>
</reference>
<dbReference type="AlphaFoldDB" id="A0A061RDZ7"/>
<protein>
    <submittedName>
        <fullName evidence="1">Uncharacterized protein</fullName>
    </submittedName>
</protein>
<gene>
    <name evidence="1" type="ORF">TSPGSL018_2589</name>
</gene>
<feature type="non-terminal residue" evidence="1">
    <location>
        <position position="1"/>
    </location>
</feature>
<name>A0A061RDZ7_9CHLO</name>
<dbReference type="EMBL" id="GBEZ01014989">
    <property type="protein sequence ID" value="JAC71132.1"/>
    <property type="molecule type" value="Transcribed_RNA"/>
</dbReference>
<evidence type="ECO:0000313" key="1">
    <source>
        <dbReference type="EMBL" id="JAC71132.1"/>
    </source>
</evidence>
<sequence length="50" mass="5643">SFAVHMLFEAVTVVNEFEALLKARTAGQGGGVFKTLEKESDDFRCRFSFR</sequence>
<proteinExistence type="predicted"/>
<accession>A0A061RDZ7</accession>
<organism evidence="1">
    <name type="scientific">Tetraselmis sp. GSL018</name>
    <dbReference type="NCBI Taxonomy" id="582737"/>
    <lineage>
        <taxon>Eukaryota</taxon>
        <taxon>Viridiplantae</taxon>
        <taxon>Chlorophyta</taxon>
        <taxon>core chlorophytes</taxon>
        <taxon>Chlorodendrophyceae</taxon>
        <taxon>Chlorodendrales</taxon>
        <taxon>Chlorodendraceae</taxon>
        <taxon>Tetraselmis</taxon>
    </lineage>
</organism>